<protein>
    <submittedName>
        <fullName evidence="2">Uncharacterized protein</fullName>
    </submittedName>
</protein>
<name>A0A1X2BQQ5_9MYCO</name>
<keyword evidence="1" id="KW-0812">Transmembrane</keyword>
<keyword evidence="1" id="KW-0472">Membrane</keyword>
<sequence length="198" mass="22703">MMILNLIQTVAAVSVPIVVAIIGYKLNHRLKLFEASQWRNQELIKARLEYFGQLAPMLNDLMCYLTFIGRWKELTPPDVIAIKRDADRLFYSVAPLFSQAAVTAYQDFLGVCFTTHNRWGADARICSGFVRRREASRQPWRAEWEQLFTLQEGDAIQESSMTAVRAAYDKLLATLVDDIELLEPRDRYADSNVVVNAR</sequence>
<feature type="transmembrane region" description="Helical" evidence="1">
    <location>
        <begin position="6"/>
        <end position="24"/>
    </location>
</feature>
<evidence type="ECO:0000313" key="3">
    <source>
        <dbReference type="Proteomes" id="UP000193087"/>
    </source>
</evidence>
<evidence type="ECO:0000256" key="1">
    <source>
        <dbReference type="SAM" id="Phobius"/>
    </source>
</evidence>
<keyword evidence="1" id="KW-1133">Transmembrane helix</keyword>
<dbReference type="Proteomes" id="UP000193087">
    <property type="component" value="Unassembled WGS sequence"/>
</dbReference>
<dbReference type="AlphaFoldDB" id="A0A1X2BQQ5"/>
<dbReference type="EMBL" id="LQPQ01000191">
    <property type="protein sequence ID" value="ORW65980.1"/>
    <property type="molecule type" value="Genomic_DNA"/>
</dbReference>
<accession>A0A1X2BQQ5</accession>
<gene>
    <name evidence="2" type="ORF">AWC22_02090</name>
</gene>
<keyword evidence="3" id="KW-1185">Reference proteome</keyword>
<proteinExistence type="predicted"/>
<reference evidence="2 3" key="1">
    <citation type="submission" date="2016-01" db="EMBL/GenBank/DDBJ databases">
        <title>The new phylogeny of the genus Mycobacterium.</title>
        <authorList>
            <person name="Tarcisio F."/>
            <person name="Conor M."/>
            <person name="Antonella G."/>
            <person name="Elisabetta G."/>
            <person name="Giulia F.S."/>
            <person name="Sara T."/>
            <person name="Anna F."/>
            <person name="Clotilde B."/>
            <person name="Roberto B."/>
            <person name="Veronica D.S."/>
            <person name="Fabio R."/>
            <person name="Monica P."/>
            <person name="Olivier J."/>
            <person name="Enrico T."/>
            <person name="Nicola S."/>
        </authorList>
    </citation>
    <scope>NUCLEOTIDE SEQUENCE [LARGE SCALE GENOMIC DNA]</scope>
    <source>
        <strain evidence="2 3">DSM 45176</strain>
    </source>
</reference>
<comment type="caution">
    <text evidence="2">The sequence shown here is derived from an EMBL/GenBank/DDBJ whole genome shotgun (WGS) entry which is preliminary data.</text>
</comment>
<evidence type="ECO:0000313" key="2">
    <source>
        <dbReference type="EMBL" id="ORW65980.1"/>
    </source>
</evidence>
<organism evidence="2 3">
    <name type="scientific">Mycobacterium riyadhense</name>
    <dbReference type="NCBI Taxonomy" id="486698"/>
    <lineage>
        <taxon>Bacteria</taxon>
        <taxon>Bacillati</taxon>
        <taxon>Actinomycetota</taxon>
        <taxon>Actinomycetes</taxon>
        <taxon>Mycobacteriales</taxon>
        <taxon>Mycobacteriaceae</taxon>
        <taxon>Mycobacterium</taxon>
    </lineage>
</organism>